<dbReference type="Pfam" id="PF00005">
    <property type="entry name" value="ABC_tran"/>
    <property type="match status" value="2"/>
</dbReference>
<dbReference type="Gene3D" id="3.40.50.300">
    <property type="entry name" value="P-loop containing nucleotide triphosphate hydrolases"/>
    <property type="match status" value="2"/>
</dbReference>
<comment type="subcellular location">
    <subcellularLocation>
        <location evidence="1">Vacuole membrane</location>
        <topology evidence="1">Multi-pass membrane protein</topology>
    </subcellularLocation>
</comment>
<evidence type="ECO:0000256" key="4">
    <source>
        <dbReference type="ARBA" id="ARBA00022692"/>
    </source>
</evidence>
<evidence type="ECO:0000256" key="8">
    <source>
        <dbReference type="ARBA" id="ARBA00022989"/>
    </source>
</evidence>
<keyword evidence="7" id="KW-0067">ATP-binding</keyword>
<dbReference type="Gene3D" id="1.20.1560.10">
    <property type="entry name" value="ABC transporter type 1, transmembrane domain"/>
    <property type="match status" value="1"/>
</dbReference>
<dbReference type="PANTHER" id="PTHR24223:SF443">
    <property type="entry name" value="MULTIDRUG-RESISTANCE LIKE PROTEIN 1, ISOFORM I"/>
    <property type="match status" value="1"/>
</dbReference>
<dbReference type="SMART" id="SM00382">
    <property type="entry name" value="AAA"/>
    <property type="match status" value="2"/>
</dbReference>
<protein>
    <submittedName>
        <fullName evidence="13">Uncharacterized protein</fullName>
    </submittedName>
</protein>
<dbReference type="InterPro" id="IPR036640">
    <property type="entry name" value="ABC1_TM_sf"/>
</dbReference>
<dbReference type="CDD" id="cd18580">
    <property type="entry name" value="ABC_6TM_ABCC_D2"/>
    <property type="match status" value="1"/>
</dbReference>
<dbReference type="FunFam" id="1.20.1560.10:FF:000013">
    <property type="entry name" value="ABC transporter C family member 2"/>
    <property type="match status" value="1"/>
</dbReference>
<evidence type="ECO:0000259" key="11">
    <source>
        <dbReference type="PROSITE" id="PS50893"/>
    </source>
</evidence>
<evidence type="ECO:0000256" key="2">
    <source>
        <dbReference type="ARBA" id="ARBA00009726"/>
    </source>
</evidence>
<dbReference type="InterPro" id="IPR003439">
    <property type="entry name" value="ABC_transporter-like_ATP-bd"/>
</dbReference>
<dbReference type="PANTHER" id="PTHR24223">
    <property type="entry name" value="ATP-BINDING CASSETTE SUB-FAMILY C"/>
    <property type="match status" value="1"/>
</dbReference>
<sequence>GEMTQTQGTTGVYGSIAYASQEAWIQQMSVRDNILFGAPFDSAKYTRVVDACGLLPDFALMKFGDLTAVGSKGGNLSGGQKARIGLARACYSNADIMILDAPLAAIDAVVQKEIMTKCIETLLKTKTVILVTHNADIIGSESVNQLVELDEGSLEHTFVKTSEYVNSGSPRLTNEHALPHVVDTFTHHLPQHATKWHQFFEDAIAEETSGEERAVGQVDSAVYSEFISACGGSTTVIAICLILTLGQVFQISSDVWLGQWTSSADAASDSNYYLGVYSALCIASLLLVLCRTCTIASSGLKASRILLDKMTSSLLGTSMAFYDANPIGRIINRYAEDTSKIDTQLTYRYSTTAAMLFAVVGSLTTSLMVVQWCCVFFIPIGYMYYVLYRMYVRPSRELTRLVNVTNSPVYNFLDEIEHGFSLVRAFGAKYVAQAVARHAHHVNTSLQMAFAKNVVDIWFDTAIQLQGTAMVMTVASGLVFFRPILSAGMVGLAFNYVLMADANILDLVNAYARLEIEMVSPERLLEYCNLENEDPEAPHKGQMMLTQGAIAFNHVQFRYKPTGEYVLQDLTCAIAGGEKIGIVGRTGAGKSSLTMVLFRMYPLTSGSISIDGRDIASIAKTDLRRHLSIIPQSPVLFKGTLRQYLDPFGAFDDAALWDVVTKAGLHSLVSGLPEKLSSEVAEKGSNLSVGERQMLCLARALLVQSKIVVLDEATAAMDHDTDVRLQQVIATEFATATVLTIAHRLHTVMHSDRIMVMDAGRVVEFDTPTALLAKED</sequence>
<dbReference type="GO" id="GO:0140359">
    <property type="term" value="F:ABC-type transporter activity"/>
    <property type="evidence" value="ECO:0007669"/>
    <property type="project" value="InterPro"/>
</dbReference>
<feature type="transmembrane region" description="Helical" evidence="10">
    <location>
        <begin position="369"/>
        <end position="388"/>
    </location>
</feature>
<accession>A0A6A4ZKP0</accession>
<dbReference type="EMBL" id="VJMH01001228">
    <property type="protein sequence ID" value="KAF0712603.1"/>
    <property type="molecule type" value="Genomic_DNA"/>
</dbReference>
<dbReference type="PROSITE" id="PS50929">
    <property type="entry name" value="ABC_TM1F"/>
    <property type="match status" value="1"/>
</dbReference>
<dbReference type="GO" id="GO:0005774">
    <property type="term" value="C:vacuolar membrane"/>
    <property type="evidence" value="ECO:0007669"/>
    <property type="project" value="UniProtKB-SubCell"/>
</dbReference>
<feature type="non-terminal residue" evidence="13">
    <location>
        <position position="776"/>
    </location>
</feature>
<keyword evidence="9 10" id="KW-0472">Membrane</keyword>
<evidence type="ECO:0000256" key="10">
    <source>
        <dbReference type="SAM" id="Phobius"/>
    </source>
</evidence>
<dbReference type="InterPro" id="IPR003593">
    <property type="entry name" value="AAA+_ATPase"/>
</dbReference>
<dbReference type="InterPro" id="IPR011527">
    <property type="entry name" value="ABC1_TM_dom"/>
</dbReference>
<feature type="non-terminal residue" evidence="13">
    <location>
        <position position="1"/>
    </location>
</feature>
<dbReference type="CDD" id="cd03244">
    <property type="entry name" value="ABCC_MRP_domain2"/>
    <property type="match status" value="1"/>
</dbReference>
<comment type="similarity">
    <text evidence="2">Belongs to the ABC transporter superfamily. ABCC family. Conjugate transporter (TC 3.A.1.208) subfamily.</text>
</comment>
<evidence type="ECO:0000256" key="9">
    <source>
        <dbReference type="ARBA" id="ARBA00023136"/>
    </source>
</evidence>
<dbReference type="InterPro" id="IPR027417">
    <property type="entry name" value="P-loop_NTPase"/>
</dbReference>
<dbReference type="InterPro" id="IPR050173">
    <property type="entry name" value="ABC_transporter_C-like"/>
</dbReference>
<feature type="transmembrane region" description="Helical" evidence="10">
    <location>
        <begin position="479"/>
        <end position="499"/>
    </location>
</feature>
<keyword evidence="3" id="KW-0813">Transport</keyword>
<feature type="domain" description="ABC transporter" evidence="11">
    <location>
        <begin position="550"/>
        <end position="776"/>
    </location>
</feature>
<keyword evidence="8 10" id="KW-1133">Transmembrane helix</keyword>
<evidence type="ECO:0000256" key="7">
    <source>
        <dbReference type="ARBA" id="ARBA00022840"/>
    </source>
</evidence>
<dbReference type="GO" id="GO:0016887">
    <property type="term" value="F:ATP hydrolysis activity"/>
    <property type="evidence" value="ECO:0007669"/>
    <property type="project" value="InterPro"/>
</dbReference>
<organism evidence="13">
    <name type="scientific">Aphanomyces stellatus</name>
    <dbReference type="NCBI Taxonomy" id="120398"/>
    <lineage>
        <taxon>Eukaryota</taxon>
        <taxon>Sar</taxon>
        <taxon>Stramenopiles</taxon>
        <taxon>Oomycota</taxon>
        <taxon>Saprolegniomycetes</taxon>
        <taxon>Saprolegniales</taxon>
        <taxon>Verrucalvaceae</taxon>
        <taxon>Aphanomyces</taxon>
    </lineage>
</organism>
<feature type="transmembrane region" description="Helical" evidence="10">
    <location>
        <begin position="345"/>
        <end position="363"/>
    </location>
</feature>
<reference evidence="13" key="1">
    <citation type="submission" date="2019-06" db="EMBL/GenBank/DDBJ databases">
        <title>Genomics analysis of Aphanomyces spp. identifies a new class of oomycete effector associated with host adaptation.</title>
        <authorList>
            <person name="Gaulin E."/>
        </authorList>
    </citation>
    <scope>NUCLEOTIDE SEQUENCE</scope>
    <source>
        <strain evidence="13">CBS 578.67</strain>
    </source>
</reference>
<dbReference type="SUPFAM" id="SSF52540">
    <property type="entry name" value="P-loop containing nucleoside triphosphate hydrolases"/>
    <property type="match status" value="2"/>
</dbReference>
<keyword evidence="4 10" id="KW-0812">Transmembrane</keyword>
<evidence type="ECO:0000256" key="6">
    <source>
        <dbReference type="ARBA" id="ARBA00022741"/>
    </source>
</evidence>
<evidence type="ECO:0000256" key="3">
    <source>
        <dbReference type="ARBA" id="ARBA00022448"/>
    </source>
</evidence>
<dbReference type="SUPFAM" id="SSF90123">
    <property type="entry name" value="ABC transporter transmembrane region"/>
    <property type="match status" value="1"/>
</dbReference>
<dbReference type="FunFam" id="3.40.50.300:FF:000610">
    <property type="entry name" value="Multidrug resistance-associated ABC transporter"/>
    <property type="match status" value="1"/>
</dbReference>
<proteinExistence type="inferred from homology"/>
<dbReference type="InterPro" id="IPR017871">
    <property type="entry name" value="ABC_transporter-like_CS"/>
</dbReference>
<dbReference type="InterPro" id="IPR044726">
    <property type="entry name" value="ABCC_6TM_D2"/>
</dbReference>
<dbReference type="OrthoDB" id="6500128at2759"/>
<evidence type="ECO:0000256" key="5">
    <source>
        <dbReference type="ARBA" id="ARBA00022737"/>
    </source>
</evidence>
<dbReference type="GO" id="GO:0005524">
    <property type="term" value="F:ATP binding"/>
    <property type="evidence" value="ECO:0007669"/>
    <property type="project" value="UniProtKB-KW"/>
</dbReference>
<evidence type="ECO:0000259" key="12">
    <source>
        <dbReference type="PROSITE" id="PS50929"/>
    </source>
</evidence>
<evidence type="ECO:0000256" key="1">
    <source>
        <dbReference type="ARBA" id="ARBA00004128"/>
    </source>
</evidence>
<feature type="domain" description="ABC transporter" evidence="11">
    <location>
        <begin position="1"/>
        <end position="176"/>
    </location>
</feature>
<dbReference type="AlphaFoldDB" id="A0A6A4ZKP0"/>
<evidence type="ECO:0000313" key="13">
    <source>
        <dbReference type="EMBL" id="KAF0712603.1"/>
    </source>
</evidence>
<dbReference type="PROSITE" id="PS00211">
    <property type="entry name" value="ABC_TRANSPORTER_1"/>
    <property type="match status" value="1"/>
</dbReference>
<dbReference type="PROSITE" id="PS50893">
    <property type="entry name" value="ABC_TRANSPORTER_2"/>
    <property type="match status" value="2"/>
</dbReference>
<gene>
    <name evidence="13" type="ORF">As57867_004756</name>
</gene>
<dbReference type="Pfam" id="PF00664">
    <property type="entry name" value="ABC_membrane"/>
    <property type="match status" value="1"/>
</dbReference>
<feature type="transmembrane region" description="Helical" evidence="10">
    <location>
        <begin position="226"/>
        <end position="252"/>
    </location>
</feature>
<feature type="transmembrane region" description="Helical" evidence="10">
    <location>
        <begin position="272"/>
        <end position="294"/>
    </location>
</feature>
<keyword evidence="5" id="KW-0677">Repeat</keyword>
<keyword evidence="6" id="KW-0547">Nucleotide-binding</keyword>
<name>A0A6A4ZKP0_9STRA</name>
<comment type="caution">
    <text evidence="13">The sequence shown here is derived from an EMBL/GenBank/DDBJ whole genome shotgun (WGS) entry which is preliminary data.</text>
</comment>
<feature type="domain" description="ABC transmembrane type-1" evidence="12">
    <location>
        <begin position="237"/>
        <end position="515"/>
    </location>
</feature>